<evidence type="ECO:0000313" key="2">
    <source>
        <dbReference type="EMBL" id="DAF57948.1"/>
    </source>
</evidence>
<keyword evidence="1" id="KW-0812">Transmembrane</keyword>
<feature type="transmembrane region" description="Helical" evidence="1">
    <location>
        <begin position="12"/>
        <end position="30"/>
    </location>
</feature>
<protein>
    <submittedName>
        <fullName evidence="2">Uncharacterized protein</fullName>
    </submittedName>
</protein>
<keyword evidence="1" id="KW-1133">Transmembrane helix</keyword>
<organism evidence="2">
    <name type="scientific">Siphoviridae sp. ctfbh2</name>
    <dbReference type="NCBI Taxonomy" id="2827909"/>
    <lineage>
        <taxon>Viruses</taxon>
        <taxon>Duplodnaviria</taxon>
        <taxon>Heunggongvirae</taxon>
        <taxon>Uroviricota</taxon>
        <taxon>Caudoviricetes</taxon>
    </lineage>
</organism>
<name>A0A8S5T3L6_9CAUD</name>
<keyword evidence="1" id="KW-0472">Membrane</keyword>
<sequence>MIDAMNKAITRIVMPAIGLIGFVWFVFFFNPQKMRVRIGKVDKIEKVSGNKDGFHTDIHYMLYTDKGTFRINISGFVAHPELVGRIKIDSICTMEVCGIEVPFIGVYRNVVNIRY</sequence>
<proteinExistence type="predicted"/>
<evidence type="ECO:0000256" key="1">
    <source>
        <dbReference type="SAM" id="Phobius"/>
    </source>
</evidence>
<reference evidence="2" key="1">
    <citation type="journal article" date="2021" name="Proc. Natl. Acad. Sci. U.S.A.">
        <title>A Catalog of Tens of Thousands of Viruses from Human Metagenomes Reveals Hidden Associations with Chronic Diseases.</title>
        <authorList>
            <person name="Tisza M.J."/>
            <person name="Buck C.B."/>
        </authorList>
    </citation>
    <scope>NUCLEOTIDE SEQUENCE</scope>
    <source>
        <strain evidence="2">Ctfbh2</strain>
    </source>
</reference>
<accession>A0A8S5T3L6</accession>
<dbReference type="EMBL" id="BK032744">
    <property type="protein sequence ID" value="DAF57948.1"/>
    <property type="molecule type" value="Genomic_DNA"/>
</dbReference>